<dbReference type="InterPro" id="IPR000731">
    <property type="entry name" value="SSD"/>
</dbReference>
<feature type="transmembrane region" description="Helical" evidence="8">
    <location>
        <begin position="212"/>
        <end position="234"/>
    </location>
</feature>
<dbReference type="InterPro" id="IPR050545">
    <property type="entry name" value="Mycobact_MmpL"/>
</dbReference>
<dbReference type="PROSITE" id="PS50156">
    <property type="entry name" value="SSD"/>
    <property type="match status" value="1"/>
</dbReference>
<feature type="region of interest" description="Disordered" evidence="7">
    <location>
        <begin position="778"/>
        <end position="801"/>
    </location>
</feature>
<dbReference type="Gene3D" id="1.20.1640.10">
    <property type="entry name" value="Multidrug efflux transporter AcrB transmembrane domain"/>
    <property type="match status" value="2"/>
</dbReference>
<dbReference type="PANTHER" id="PTHR33406:SF6">
    <property type="entry name" value="MEMBRANE PROTEIN YDGH-RELATED"/>
    <property type="match status" value="1"/>
</dbReference>
<feature type="transmembrane region" description="Helical" evidence="8">
    <location>
        <begin position="630"/>
        <end position="651"/>
    </location>
</feature>
<feature type="transmembrane region" description="Helical" evidence="8">
    <location>
        <begin position="186"/>
        <end position="206"/>
    </location>
</feature>
<feature type="domain" description="SSD" evidence="9">
    <location>
        <begin position="236"/>
        <end position="342"/>
    </location>
</feature>
<feature type="transmembrane region" description="Helical" evidence="8">
    <location>
        <begin position="386"/>
        <end position="413"/>
    </location>
</feature>
<dbReference type="Pfam" id="PF03176">
    <property type="entry name" value="MMPL"/>
    <property type="match status" value="2"/>
</dbReference>
<keyword evidence="3" id="KW-1003">Cell membrane</keyword>
<evidence type="ECO:0000256" key="8">
    <source>
        <dbReference type="SAM" id="Phobius"/>
    </source>
</evidence>
<reference evidence="11" key="1">
    <citation type="submission" date="2021-11" db="EMBL/GenBank/DDBJ databases">
        <title>Cultivation dependent microbiological survey of springs from the worlds oldest radium mine currently devoted to the extraction of radon-saturated water.</title>
        <authorList>
            <person name="Kapinusova G."/>
            <person name="Smrhova T."/>
            <person name="Strejcek M."/>
            <person name="Suman J."/>
            <person name="Jani K."/>
            <person name="Pajer P."/>
            <person name="Uhlik O."/>
        </authorList>
    </citation>
    <scope>NUCLEOTIDE SEQUENCE [LARGE SCALE GENOMIC DNA]</scope>
    <source>
        <strain evidence="11">J379</strain>
    </source>
</reference>
<feature type="transmembrane region" description="Helical" evidence="8">
    <location>
        <begin position="732"/>
        <end position="751"/>
    </location>
</feature>
<evidence type="ECO:0000256" key="7">
    <source>
        <dbReference type="SAM" id="MobiDB-lite"/>
    </source>
</evidence>
<feature type="transmembrane region" description="Helical" evidence="8">
    <location>
        <begin position="457"/>
        <end position="478"/>
    </location>
</feature>
<sequence length="801" mass="84484">MSSLLAFPAGPRAKWVVFFTWLLIVIGTVATGLPEKFTDAEKNESTSFLPGDAESTKALEITEELNDGEKAPTVIVYRRDGGLTDADKQAIQEDLSKLNEITAEYPNTSEFGNPEGPRATAPFQLSEDGTTALIGNQITGTGESSEIIDPVEDYREAVSRDEDGLVVKVTGPAGVSADAIKVFENINGTLVAAALGLVIFLLIIIYRSPVFWFFPILAVVFAEIAARAFGYGLTEIGVTVNGQSSSILSVLVIGAGTDYALLLVARYREELHQHQDKHEAMAIALRRAGPAILASGATVAAALLSLALAKVNGTAGLGPIGAMGVVIAVISMLTFLPAVLVIVGRRRFWPFVPYGPEGSDAPDHTPMRVPGLSWVTDRVGPAVTTFLIIGLLATVPALLIPGIVIVAVLGLFFRFVGPTLDRKVFTPIEHRFSSDREGADETHGGWRRVAERVAKHPVRVAVASTAVLLIFCLGLLNFDDGLTQGNSFRGEVESIAGQEVIAQAFPSGQSAPTDIVVPEGTDIPAVVEAAAGIEGVAAVPPEPVNQGGGYVQLAAFLQLDPYSTEAFEVIPQLREAVQGVTPEGLVGGSTAVEADLRSASSDDNLLLMPLALVIVFVILLVLLRAVVAPVLLIATVVLSFFAALGVGAVVFDVVFGFPGSDPGLPLFCFIFLVALGVDYNIFLMTRAREETITYGTRRGMIRAVAVTGGVITAAGIVLAGTFSVLAVLPLVFLTQIGFVVAFGVLLDTFLVRSVLVPSLVEIIGPKIWWPSALAREEGREEEQIDEPAPAAAPGQPAPESA</sequence>
<keyword evidence="4 8" id="KW-0812">Transmembrane</keyword>
<dbReference type="EMBL" id="CP088295">
    <property type="protein sequence ID" value="UUY01832.1"/>
    <property type="molecule type" value="Genomic_DNA"/>
</dbReference>
<feature type="transmembrane region" description="Helical" evidence="8">
    <location>
        <begin position="320"/>
        <end position="343"/>
    </location>
</feature>
<evidence type="ECO:0000256" key="1">
    <source>
        <dbReference type="ARBA" id="ARBA00004651"/>
    </source>
</evidence>
<evidence type="ECO:0000256" key="2">
    <source>
        <dbReference type="ARBA" id="ARBA00010157"/>
    </source>
</evidence>
<organism evidence="10 11">
    <name type="scientific">Svornostia abyssi</name>
    <dbReference type="NCBI Taxonomy" id="2898438"/>
    <lineage>
        <taxon>Bacteria</taxon>
        <taxon>Bacillati</taxon>
        <taxon>Actinomycetota</taxon>
        <taxon>Thermoleophilia</taxon>
        <taxon>Solirubrobacterales</taxon>
        <taxon>Baekduiaceae</taxon>
        <taxon>Svornostia</taxon>
    </lineage>
</organism>
<feature type="transmembrane region" description="Helical" evidence="8">
    <location>
        <begin position="663"/>
        <end position="682"/>
    </location>
</feature>
<dbReference type="InterPro" id="IPR004869">
    <property type="entry name" value="MMPL_dom"/>
</dbReference>
<feature type="transmembrane region" description="Helical" evidence="8">
    <location>
        <begin position="605"/>
        <end position="623"/>
    </location>
</feature>
<feature type="transmembrane region" description="Helical" evidence="8">
    <location>
        <begin position="15"/>
        <end position="33"/>
    </location>
</feature>
<evidence type="ECO:0000256" key="6">
    <source>
        <dbReference type="ARBA" id="ARBA00023136"/>
    </source>
</evidence>
<accession>A0ABY5PB53</accession>
<keyword evidence="6 8" id="KW-0472">Membrane</keyword>
<evidence type="ECO:0000256" key="4">
    <source>
        <dbReference type="ARBA" id="ARBA00022692"/>
    </source>
</evidence>
<keyword evidence="11" id="KW-1185">Reference proteome</keyword>
<dbReference type="Proteomes" id="UP001058860">
    <property type="component" value="Chromosome"/>
</dbReference>
<evidence type="ECO:0000259" key="9">
    <source>
        <dbReference type="PROSITE" id="PS50156"/>
    </source>
</evidence>
<feature type="transmembrane region" description="Helical" evidence="8">
    <location>
        <begin position="246"/>
        <end position="268"/>
    </location>
</feature>
<comment type="subcellular location">
    <subcellularLocation>
        <location evidence="1">Cell membrane</location>
        <topology evidence="1">Multi-pass membrane protein</topology>
    </subcellularLocation>
</comment>
<dbReference type="RefSeq" id="WP_353862378.1">
    <property type="nucleotide sequence ID" value="NZ_CP088295.1"/>
</dbReference>
<evidence type="ECO:0000256" key="5">
    <source>
        <dbReference type="ARBA" id="ARBA00022989"/>
    </source>
</evidence>
<comment type="similarity">
    <text evidence="2">Belongs to the resistance-nodulation-cell division (RND) (TC 2.A.6) family. MmpL subfamily.</text>
</comment>
<name>A0ABY5PB53_9ACTN</name>
<proteinExistence type="inferred from homology"/>
<gene>
    <name evidence="10" type="ORF">LRS13_13980</name>
</gene>
<feature type="compositionally biased region" description="Low complexity" evidence="7">
    <location>
        <begin position="787"/>
        <end position="801"/>
    </location>
</feature>
<protein>
    <submittedName>
        <fullName evidence="10">MMPL family transporter</fullName>
    </submittedName>
</protein>
<dbReference type="PANTHER" id="PTHR33406">
    <property type="entry name" value="MEMBRANE PROTEIN MJ1562-RELATED"/>
    <property type="match status" value="1"/>
</dbReference>
<dbReference type="SUPFAM" id="SSF82866">
    <property type="entry name" value="Multidrug efflux transporter AcrB transmembrane domain"/>
    <property type="match status" value="2"/>
</dbReference>
<evidence type="ECO:0000313" key="10">
    <source>
        <dbReference type="EMBL" id="UUY01832.1"/>
    </source>
</evidence>
<keyword evidence="5 8" id="KW-1133">Transmembrane helix</keyword>
<feature type="transmembrane region" description="Helical" evidence="8">
    <location>
        <begin position="288"/>
        <end position="308"/>
    </location>
</feature>
<feature type="transmembrane region" description="Helical" evidence="8">
    <location>
        <begin position="703"/>
        <end position="726"/>
    </location>
</feature>
<evidence type="ECO:0000256" key="3">
    <source>
        <dbReference type="ARBA" id="ARBA00022475"/>
    </source>
</evidence>
<evidence type="ECO:0000313" key="11">
    <source>
        <dbReference type="Proteomes" id="UP001058860"/>
    </source>
</evidence>